<dbReference type="Proteomes" id="UP000011058">
    <property type="component" value="Chromosome"/>
</dbReference>
<dbReference type="HOGENOM" id="CLU_3373880_0_0_10"/>
<sequence>MWHTSRRNVSPSGCTPDRVTTYLKGRQTKQRYVD</sequence>
<dbReference type="STRING" id="1166018.FAES_5201"/>
<accession>I0KGE7</accession>
<feature type="region of interest" description="Disordered" evidence="1">
    <location>
        <begin position="1"/>
        <end position="34"/>
    </location>
</feature>
<dbReference type="AlphaFoldDB" id="I0KGE7"/>
<evidence type="ECO:0000313" key="2">
    <source>
        <dbReference type="EMBL" id="CCH03200.1"/>
    </source>
</evidence>
<protein>
    <submittedName>
        <fullName evidence="2">Uncharacterized protein</fullName>
    </submittedName>
</protein>
<gene>
    <name evidence="2" type="ORF">FAES_5201</name>
</gene>
<dbReference type="KEGG" id="fae:FAES_5201"/>
<proteinExistence type="predicted"/>
<dbReference type="EMBL" id="HE796683">
    <property type="protein sequence ID" value="CCH03200.1"/>
    <property type="molecule type" value="Genomic_DNA"/>
</dbReference>
<name>I0KGE7_9BACT</name>
<keyword evidence="3" id="KW-1185">Reference proteome</keyword>
<reference evidence="2 3" key="1">
    <citation type="journal article" date="2012" name="J. Bacteriol.">
        <title>Genome Sequence of Fibrella aestuarina BUZ 2T, a Filamentous Marine Bacterium.</title>
        <authorList>
            <person name="Filippini M."/>
            <person name="Qi W."/>
            <person name="Blom J."/>
            <person name="Goesmann A."/>
            <person name="Smits T.H."/>
            <person name="Bagheri H.C."/>
        </authorList>
    </citation>
    <scope>NUCLEOTIDE SEQUENCE [LARGE SCALE GENOMIC DNA]</scope>
    <source>
        <strain evidence="3">BUZ 2T</strain>
    </source>
</reference>
<organism evidence="2 3">
    <name type="scientific">Fibrella aestuarina BUZ 2</name>
    <dbReference type="NCBI Taxonomy" id="1166018"/>
    <lineage>
        <taxon>Bacteria</taxon>
        <taxon>Pseudomonadati</taxon>
        <taxon>Bacteroidota</taxon>
        <taxon>Cytophagia</taxon>
        <taxon>Cytophagales</taxon>
        <taxon>Spirosomataceae</taxon>
        <taxon>Fibrella</taxon>
    </lineage>
</organism>
<evidence type="ECO:0000256" key="1">
    <source>
        <dbReference type="SAM" id="MobiDB-lite"/>
    </source>
</evidence>
<evidence type="ECO:0000313" key="3">
    <source>
        <dbReference type="Proteomes" id="UP000011058"/>
    </source>
</evidence>